<evidence type="ECO:0000313" key="1">
    <source>
        <dbReference type="EMBL" id="KIH42685.1"/>
    </source>
</evidence>
<keyword evidence="2" id="KW-1185">Reference proteome</keyword>
<sequence>MPFWASKLIESFNSYAANIERSLSHTFDRVFGCIPDLQQTQNSILDRISGLEAKISAINTSPVMQQGCLYSAMVKISADSSKIDEKLRTITWVGIDEKVDERSSCRFDREIVKEAVYTSGCEDLIREFEEGRITIRRHPSGSPRGPG</sequence>
<accession>A0A0C2F296</accession>
<dbReference type="AlphaFoldDB" id="A0A0C2F296"/>
<name>A0A0C2F296_9BILA</name>
<organism evidence="1 2">
    <name type="scientific">Ancylostoma duodenale</name>
    <dbReference type="NCBI Taxonomy" id="51022"/>
    <lineage>
        <taxon>Eukaryota</taxon>
        <taxon>Metazoa</taxon>
        <taxon>Ecdysozoa</taxon>
        <taxon>Nematoda</taxon>
        <taxon>Chromadorea</taxon>
        <taxon>Rhabditida</taxon>
        <taxon>Rhabditina</taxon>
        <taxon>Rhabditomorpha</taxon>
        <taxon>Strongyloidea</taxon>
        <taxon>Ancylostomatidae</taxon>
        <taxon>Ancylostomatinae</taxon>
        <taxon>Ancylostoma</taxon>
    </lineage>
</organism>
<protein>
    <submittedName>
        <fullName evidence="1">Uncharacterized protein</fullName>
    </submittedName>
</protein>
<gene>
    <name evidence="1" type="ORF">ANCDUO_27326</name>
</gene>
<evidence type="ECO:0000313" key="2">
    <source>
        <dbReference type="Proteomes" id="UP000054047"/>
    </source>
</evidence>
<reference evidence="1 2" key="1">
    <citation type="submission" date="2013-12" db="EMBL/GenBank/DDBJ databases">
        <title>Draft genome of the parsitic nematode Ancylostoma duodenale.</title>
        <authorList>
            <person name="Mitreva M."/>
        </authorList>
    </citation>
    <scope>NUCLEOTIDE SEQUENCE [LARGE SCALE GENOMIC DNA]</scope>
    <source>
        <strain evidence="1 2">Zhejiang</strain>
    </source>
</reference>
<dbReference type="OrthoDB" id="5857148at2759"/>
<proteinExistence type="predicted"/>
<dbReference type="Proteomes" id="UP000054047">
    <property type="component" value="Unassembled WGS sequence"/>
</dbReference>
<dbReference type="EMBL" id="KN793795">
    <property type="protein sequence ID" value="KIH42685.1"/>
    <property type="molecule type" value="Genomic_DNA"/>
</dbReference>
<feature type="non-terminal residue" evidence="1">
    <location>
        <position position="147"/>
    </location>
</feature>